<proteinExistence type="predicted"/>
<organism evidence="2 3">
    <name type="scientific">Portunus trituberculatus</name>
    <name type="common">Swimming crab</name>
    <name type="synonym">Neptunus trituberculatus</name>
    <dbReference type="NCBI Taxonomy" id="210409"/>
    <lineage>
        <taxon>Eukaryota</taxon>
        <taxon>Metazoa</taxon>
        <taxon>Ecdysozoa</taxon>
        <taxon>Arthropoda</taxon>
        <taxon>Crustacea</taxon>
        <taxon>Multicrustacea</taxon>
        <taxon>Malacostraca</taxon>
        <taxon>Eumalacostraca</taxon>
        <taxon>Eucarida</taxon>
        <taxon>Decapoda</taxon>
        <taxon>Pleocyemata</taxon>
        <taxon>Brachyura</taxon>
        <taxon>Eubrachyura</taxon>
        <taxon>Portunoidea</taxon>
        <taxon>Portunidae</taxon>
        <taxon>Portuninae</taxon>
        <taxon>Portunus</taxon>
    </lineage>
</organism>
<evidence type="ECO:0000313" key="3">
    <source>
        <dbReference type="Proteomes" id="UP000324222"/>
    </source>
</evidence>
<feature type="region of interest" description="Disordered" evidence="1">
    <location>
        <begin position="1"/>
        <end position="34"/>
    </location>
</feature>
<sequence>MIGPKRLISGINKESDESASVSEPQPSTSGFTGITPEETLQRRFHGLCACFFINALRDGVPGAPRHHAGKQAVQLPHAQLIAMTLDGLQVRIQDTEPELAVCEPEVICQVLQEETRSWQAANLLRDVMGVDAMGQHVGTVIHLPSLTELHGQDSLCGDIAWHFGGKLSEGRRAAADAVSFELGWGVSGVRVLHERRWCIQKPVGLRDTLQRLTSMPFMSTLECAFTKGCCTFTATSRPSFSVARCTWASDAAPSGLGSNSTNKSSG</sequence>
<reference evidence="2 3" key="1">
    <citation type="submission" date="2019-05" db="EMBL/GenBank/DDBJ databases">
        <title>Another draft genome of Portunus trituberculatus and its Hox gene families provides insights of decapod evolution.</title>
        <authorList>
            <person name="Jeong J.-H."/>
            <person name="Song I."/>
            <person name="Kim S."/>
            <person name="Choi T."/>
            <person name="Kim D."/>
            <person name="Ryu S."/>
            <person name="Kim W."/>
        </authorList>
    </citation>
    <scope>NUCLEOTIDE SEQUENCE [LARGE SCALE GENOMIC DNA]</scope>
    <source>
        <tissue evidence="2">Muscle</tissue>
    </source>
</reference>
<dbReference type="Proteomes" id="UP000324222">
    <property type="component" value="Unassembled WGS sequence"/>
</dbReference>
<evidence type="ECO:0000256" key="1">
    <source>
        <dbReference type="SAM" id="MobiDB-lite"/>
    </source>
</evidence>
<keyword evidence="3" id="KW-1185">Reference proteome</keyword>
<evidence type="ECO:0000313" key="2">
    <source>
        <dbReference type="EMBL" id="MPC15583.1"/>
    </source>
</evidence>
<dbReference type="AlphaFoldDB" id="A0A5B7D5D5"/>
<name>A0A5B7D5D5_PORTR</name>
<accession>A0A5B7D5D5</accession>
<protein>
    <submittedName>
        <fullName evidence="2">Uncharacterized protein</fullName>
    </submittedName>
</protein>
<dbReference type="EMBL" id="VSRR010000439">
    <property type="protein sequence ID" value="MPC15583.1"/>
    <property type="molecule type" value="Genomic_DNA"/>
</dbReference>
<comment type="caution">
    <text evidence="2">The sequence shown here is derived from an EMBL/GenBank/DDBJ whole genome shotgun (WGS) entry which is preliminary data.</text>
</comment>
<feature type="compositionally biased region" description="Polar residues" evidence="1">
    <location>
        <begin position="18"/>
        <end position="32"/>
    </location>
</feature>
<gene>
    <name evidence="2" type="ORF">E2C01_008383</name>
</gene>